<feature type="transmembrane region" description="Helical" evidence="13">
    <location>
        <begin position="299"/>
        <end position="319"/>
    </location>
</feature>
<dbReference type="PROSITE" id="PS50893">
    <property type="entry name" value="ABC_TRANSPORTER_2"/>
    <property type="match status" value="1"/>
</dbReference>
<feature type="transmembrane region" description="Helical" evidence="13">
    <location>
        <begin position="271"/>
        <end position="293"/>
    </location>
</feature>
<dbReference type="GO" id="GO:0005886">
    <property type="term" value="C:plasma membrane"/>
    <property type="evidence" value="ECO:0007669"/>
    <property type="project" value="UniProtKB-SubCell"/>
</dbReference>
<dbReference type="InterPro" id="IPR039421">
    <property type="entry name" value="Type_1_exporter"/>
</dbReference>
<evidence type="ECO:0000259" key="15">
    <source>
        <dbReference type="PROSITE" id="PS50929"/>
    </source>
</evidence>
<keyword evidence="6" id="KW-0645">Protease</keyword>
<dbReference type="OrthoDB" id="5166472at2"/>
<keyword evidence="11" id="KW-0080">Bacteriocin transport</keyword>
<dbReference type="PANTHER" id="PTHR24221">
    <property type="entry name" value="ATP-BINDING CASSETTE SUB-FAMILY B"/>
    <property type="match status" value="1"/>
</dbReference>
<keyword evidence="6" id="KW-0378">Hydrolase</keyword>
<comment type="similarity">
    <text evidence="12">Belongs to the ABC transporter superfamily. Lipid exporter (TC 3.A.1.106) family.</text>
</comment>
<accession>A0A1M6DWR1</accession>
<feature type="transmembrane region" description="Helical" evidence="13">
    <location>
        <begin position="380"/>
        <end position="403"/>
    </location>
</feature>
<keyword evidence="18" id="KW-1185">Reference proteome</keyword>
<feature type="domain" description="ABC transporter" evidence="14">
    <location>
        <begin position="471"/>
        <end position="704"/>
    </location>
</feature>
<dbReference type="PROSITE" id="PS00211">
    <property type="entry name" value="ABC_TRANSPORTER_1"/>
    <property type="match status" value="1"/>
</dbReference>
<keyword evidence="2" id="KW-0813">Transport</keyword>
<dbReference type="InterPro" id="IPR003593">
    <property type="entry name" value="AAA+_ATPase"/>
</dbReference>
<dbReference type="STRING" id="1123357.SAMN02745244_01038"/>
<dbReference type="SUPFAM" id="SSF52540">
    <property type="entry name" value="P-loop containing nucleoside triphosphate hydrolases"/>
    <property type="match status" value="1"/>
</dbReference>
<dbReference type="EMBL" id="FQZG01000014">
    <property type="protein sequence ID" value="SHI77632.1"/>
    <property type="molecule type" value="Genomic_DNA"/>
</dbReference>
<keyword evidence="7" id="KW-0067">ATP-binding</keyword>
<dbReference type="InterPro" id="IPR027417">
    <property type="entry name" value="P-loop_NTPase"/>
</dbReference>
<dbReference type="RefSeq" id="WP_073186475.1">
    <property type="nucleotide sequence ID" value="NZ_FQZG01000014.1"/>
</dbReference>
<gene>
    <name evidence="17" type="ORF">SAMN02745244_01038</name>
</gene>
<evidence type="ECO:0000256" key="12">
    <source>
        <dbReference type="ARBA" id="ARBA00061644"/>
    </source>
</evidence>
<keyword evidence="3" id="KW-1003">Cell membrane</keyword>
<keyword evidence="9 13" id="KW-1133">Transmembrane helix</keyword>
<dbReference type="Proteomes" id="UP000184512">
    <property type="component" value="Unassembled WGS sequence"/>
</dbReference>
<protein>
    <submittedName>
        <fullName evidence="17">ABC-type bacteriocin/lantibiotic exporter, contains an N-terminal double-glycine peptidase domain</fullName>
    </submittedName>
</protein>
<dbReference type="InterPro" id="IPR036640">
    <property type="entry name" value="ABC1_TM_sf"/>
</dbReference>
<feature type="transmembrane region" description="Helical" evidence="13">
    <location>
        <begin position="415"/>
        <end position="436"/>
    </location>
</feature>
<dbReference type="Pfam" id="PF03412">
    <property type="entry name" value="Peptidase_C39"/>
    <property type="match status" value="1"/>
</dbReference>
<keyword evidence="5" id="KW-0547">Nucleotide-binding</keyword>
<sequence>MPRIPVVLQSAETDCGPACLVSLARAFGQRASLSHLRALMDPGRDGTSALALRDTAADWGVDLKALLATPNEVADRIGELPMPAVIHLSKQHYVIAERVGRGGVQVMDPAVGRRWLDRDGLREQASGLVLLASRSTEKAATPPPPPRGPSFLTQVLRAVRGRLSAAAALSALLAVCGLGLPILTAVIVDGLISDSGKQATWLTAGVFLAAVVLLLSLGRYLVLASLQHRMAGSLSTRVTGSLFSRHLRFFDRRSVGDLFGRVDSAHAIHGLLSVTLLGTVLDAALTLGYLIALTIVAPPVAGIVSLAVAVSISVTLVVARRCSGLRREEILVAADAATTMVDSVSGVATLRVYGAEAHVLGSWAKLLDRRLQLTRSRARLSALSLSLLAGLTVATPLTVLVVASSSAGLTPGGALGLMALAGAALAPVSSLAAQLVQAADLRPMLDRIEDLEAADAERQGGVAPGRLRGEITLQEVRFRYDRFSDDVLGPVGGHIPAGTKIGVLGPTGCGKSTLAHLLCGLYQPTSGRILLDGQDLAGLDLAAVRSQIGVVFQDVWLSTGTIREAVVAGRDRYTDDDVWHALSRAQIADEIAGLPLGLETRLSGGQGLSGGQRQRLALARALLSDPAIMILDEATSALDAHTEKLVDAILAELEITRVVITHRLGIVADADQLWVIDRRGQLAEQGSPDELERRGGVYADLLHSTSAVGVS</sequence>
<dbReference type="GO" id="GO:0034040">
    <property type="term" value="F:ATPase-coupled lipid transmembrane transporter activity"/>
    <property type="evidence" value="ECO:0007669"/>
    <property type="project" value="TreeGrafter"/>
</dbReference>
<dbReference type="PANTHER" id="PTHR24221:SF654">
    <property type="entry name" value="ATP-BINDING CASSETTE SUB-FAMILY B MEMBER 6"/>
    <property type="match status" value="1"/>
</dbReference>
<dbReference type="GO" id="GO:0016887">
    <property type="term" value="F:ATP hydrolysis activity"/>
    <property type="evidence" value="ECO:0007669"/>
    <property type="project" value="InterPro"/>
</dbReference>
<evidence type="ECO:0000313" key="17">
    <source>
        <dbReference type="EMBL" id="SHI77632.1"/>
    </source>
</evidence>
<dbReference type="SMART" id="SM00382">
    <property type="entry name" value="AAA"/>
    <property type="match status" value="1"/>
</dbReference>
<evidence type="ECO:0000256" key="11">
    <source>
        <dbReference type="ARBA" id="ARBA00043264"/>
    </source>
</evidence>
<dbReference type="Gene3D" id="1.20.1560.10">
    <property type="entry name" value="ABC transporter type 1, transmembrane domain"/>
    <property type="match status" value="1"/>
</dbReference>
<dbReference type="InterPro" id="IPR017871">
    <property type="entry name" value="ABC_transporter-like_CS"/>
</dbReference>
<dbReference type="InterPro" id="IPR005074">
    <property type="entry name" value="Peptidase_C39"/>
</dbReference>
<dbReference type="AlphaFoldDB" id="A0A1M6DWR1"/>
<evidence type="ECO:0000256" key="2">
    <source>
        <dbReference type="ARBA" id="ARBA00022448"/>
    </source>
</evidence>
<dbReference type="GO" id="GO:0005524">
    <property type="term" value="F:ATP binding"/>
    <property type="evidence" value="ECO:0007669"/>
    <property type="project" value="UniProtKB-KW"/>
</dbReference>
<dbReference type="GO" id="GO:0043213">
    <property type="term" value="P:bacteriocin transport"/>
    <property type="evidence" value="ECO:0007669"/>
    <property type="project" value="UniProtKB-KW"/>
</dbReference>
<dbReference type="GO" id="GO:0140359">
    <property type="term" value="F:ABC-type transporter activity"/>
    <property type="evidence" value="ECO:0007669"/>
    <property type="project" value="InterPro"/>
</dbReference>
<feature type="transmembrane region" description="Helical" evidence="13">
    <location>
        <begin position="200"/>
        <end position="222"/>
    </location>
</feature>
<keyword evidence="6" id="KW-0788">Thiol protease</keyword>
<dbReference type="Pfam" id="PF00664">
    <property type="entry name" value="ABC_membrane"/>
    <property type="match status" value="1"/>
</dbReference>
<feature type="transmembrane region" description="Helical" evidence="13">
    <location>
        <begin position="166"/>
        <end position="188"/>
    </location>
</feature>
<dbReference type="FunFam" id="3.40.50.300:FF:000299">
    <property type="entry name" value="ABC transporter ATP-binding protein/permease"/>
    <property type="match status" value="1"/>
</dbReference>
<dbReference type="InterPro" id="IPR003439">
    <property type="entry name" value="ABC_transporter-like_ATP-bd"/>
</dbReference>
<dbReference type="InterPro" id="IPR011527">
    <property type="entry name" value="ABC1_TM_dom"/>
</dbReference>
<dbReference type="GO" id="GO:0008234">
    <property type="term" value="F:cysteine-type peptidase activity"/>
    <property type="evidence" value="ECO:0007669"/>
    <property type="project" value="UniProtKB-KW"/>
</dbReference>
<keyword evidence="4 13" id="KW-0812">Transmembrane</keyword>
<feature type="domain" description="ABC transmembrane type-1" evidence="15">
    <location>
        <begin position="165"/>
        <end position="440"/>
    </location>
</feature>
<dbReference type="PROSITE" id="PS50990">
    <property type="entry name" value="PEPTIDASE_C39"/>
    <property type="match status" value="1"/>
</dbReference>
<dbReference type="GO" id="GO:0006508">
    <property type="term" value="P:proteolysis"/>
    <property type="evidence" value="ECO:0007669"/>
    <property type="project" value="InterPro"/>
</dbReference>
<feature type="domain" description="Peptidase C39" evidence="16">
    <location>
        <begin position="9"/>
        <end position="132"/>
    </location>
</feature>
<evidence type="ECO:0000256" key="6">
    <source>
        <dbReference type="ARBA" id="ARBA00022807"/>
    </source>
</evidence>
<evidence type="ECO:0000256" key="10">
    <source>
        <dbReference type="ARBA" id="ARBA00023136"/>
    </source>
</evidence>
<evidence type="ECO:0000256" key="1">
    <source>
        <dbReference type="ARBA" id="ARBA00004651"/>
    </source>
</evidence>
<dbReference type="Gene3D" id="3.40.50.300">
    <property type="entry name" value="P-loop containing nucleotide triphosphate hydrolases"/>
    <property type="match status" value="1"/>
</dbReference>
<organism evidence="17 18">
    <name type="scientific">Tessaracoccus bendigoensis DSM 12906</name>
    <dbReference type="NCBI Taxonomy" id="1123357"/>
    <lineage>
        <taxon>Bacteria</taxon>
        <taxon>Bacillati</taxon>
        <taxon>Actinomycetota</taxon>
        <taxon>Actinomycetes</taxon>
        <taxon>Propionibacteriales</taxon>
        <taxon>Propionibacteriaceae</taxon>
        <taxon>Tessaracoccus</taxon>
    </lineage>
</organism>
<evidence type="ECO:0000256" key="3">
    <source>
        <dbReference type="ARBA" id="ARBA00022475"/>
    </source>
</evidence>
<dbReference type="SUPFAM" id="SSF90123">
    <property type="entry name" value="ABC transporter transmembrane region"/>
    <property type="match status" value="1"/>
</dbReference>
<proteinExistence type="inferred from homology"/>
<dbReference type="PROSITE" id="PS50929">
    <property type="entry name" value="ABC_TM1F"/>
    <property type="match status" value="1"/>
</dbReference>
<evidence type="ECO:0000259" key="16">
    <source>
        <dbReference type="PROSITE" id="PS50990"/>
    </source>
</evidence>
<evidence type="ECO:0000313" key="18">
    <source>
        <dbReference type="Proteomes" id="UP000184512"/>
    </source>
</evidence>
<dbReference type="Pfam" id="PF00005">
    <property type="entry name" value="ABC_tran"/>
    <property type="match status" value="1"/>
</dbReference>
<comment type="subcellular location">
    <subcellularLocation>
        <location evidence="1">Cell membrane</location>
        <topology evidence="1">Multi-pass membrane protein</topology>
    </subcellularLocation>
</comment>
<reference evidence="17 18" key="1">
    <citation type="submission" date="2016-11" db="EMBL/GenBank/DDBJ databases">
        <authorList>
            <person name="Jaros S."/>
            <person name="Januszkiewicz K."/>
            <person name="Wedrychowicz H."/>
        </authorList>
    </citation>
    <scope>NUCLEOTIDE SEQUENCE [LARGE SCALE GENOMIC DNA]</scope>
    <source>
        <strain evidence="17 18">DSM 12906</strain>
    </source>
</reference>
<keyword evidence="10 13" id="KW-0472">Membrane</keyword>
<evidence type="ECO:0000256" key="5">
    <source>
        <dbReference type="ARBA" id="ARBA00022741"/>
    </source>
</evidence>
<keyword evidence="8" id="KW-0653">Protein transport</keyword>
<dbReference type="Gene3D" id="3.90.70.10">
    <property type="entry name" value="Cysteine proteinases"/>
    <property type="match status" value="1"/>
</dbReference>
<evidence type="ECO:0000256" key="4">
    <source>
        <dbReference type="ARBA" id="ARBA00022692"/>
    </source>
</evidence>
<evidence type="ECO:0000256" key="7">
    <source>
        <dbReference type="ARBA" id="ARBA00022840"/>
    </source>
</evidence>
<name>A0A1M6DWR1_9ACTN</name>
<evidence type="ECO:0000256" key="13">
    <source>
        <dbReference type="SAM" id="Phobius"/>
    </source>
</evidence>
<evidence type="ECO:0000256" key="8">
    <source>
        <dbReference type="ARBA" id="ARBA00022927"/>
    </source>
</evidence>
<evidence type="ECO:0000256" key="9">
    <source>
        <dbReference type="ARBA" id="ARBA00022989"/>
    </source>
</evidence>
<dbReference type="GO" id="GO:0015031">
    <property type="term" value="P:protein transport"/>
    <property type="evidence" value="ECO:0007669"/>
    <property type="project" value="UniProtKB-KW"/>
</dbReference>
<evidence type="ECO:0000259" key="14">
    <source>
        <dbReference type="PROSITE" id="PS50893"/>
    </source>
</evidence>